<gene>
    <name evidence="2" type="ORF">SAMN04488690_0913</name>
</gene>
<dbReference type="Pfam" id="PF05235">
    <property type="entry name" value="CHAD"/>
    <property type="match status" value="1"/>
</dbReference>
<dbReference type="PANTHER" id="PTHR39339:SF1">
    <property type="entry name" value="CHAD DOMAIN-CONTAINING PROTEIN"/>
    <property type="match status" value="1"/>
</dbReference>
<sequence length="260" mass="29397">MSAAEAGEAFRQRALHECAAIAAALSSASDPHPAIHSARKAIRRLRSLLALLEHAALDVEAADLGLKRLGDGLSRLRDAHVVVEVARQLQERVADPRWTGVIRMLLLRREGLLQATLQRDPGFARRLRVLAAVQQQLAVQPWHQLRRGQLRQNLERSWRRVDKAAARAKRDGSAAAVHRWRRRVRRLRMQLDIACDLQLHVPHSRPLHASGHRYKALHRLSDELGRQQDLRLLRNLVRAMPASDGKRSVMQQINGEVAPD</sequence>
<dbReference type="RefSeq" id="WP_080148691.1">
    <property type="nucleotide sequence ID" value="NZ_FWEU01000001.1"/>
</dbReference>
<dbReference type="Gene3D" id="1.40.20.10">
    <property type="entry name" value="CHAD domain"/>
    <property type="match status" value="1"/>
</dbReference>
<dbReference type="PROSITE" id="PS51708">
    <property type="entry name" value="CHAD"/>
    <property type="match status" value="1"/>
</dbReference>
<dbReference type="PANTHER" id="PTHR39339">
    <property type="entry name" value="SLR1444 PROTEIN"/>
    <property type="match status" value="1"/>
</dbReference>
<evidence type="ECO:0000313" key="2">
    <source>
        <dbReference type="EMBL" id="SLM23225.1"/>
    </source>
</evidence>
<dbReference type="EMBL" id="FWEU01000001">
    <property type="protein sequence ID" value="SLM23225.1"/>
    <property type="molecule type" value="Genomic_DNA"/>
</dbReference>
<dbReference type="Proteomes" id="UP000191133">
    <property type="component" value="Unassembled WGS sequence"/>
</dbReference>
<accession>A0A1W1GV87</accession>
<feature type="domain" description="CHAD" evidence="1">
    <location>
        <begin position="1"/>
        <end position="260"/>
    </location>
</feature>
<organism evidence="2 3">
    <name type="scientific">Stenotrophomonas indicatrix</name>
    <dbReference type="NCBI Taxonomy" id="2045451"/>
    <lineage>
        <taxon>Bacteria</taxon>
        <taxon>Pseudomonadati</taxon>
        <taxon>Pseudomonadota</taxon>
        <taxon>Gammaproteobacteria</taxon>
        <taxon>Lysobacterales</taxon>
        <taxon>Lysobacteraceae</taxon>
        <taxon>Stenotrophomonas</taxon>
    </lineage>
</organism>
<dbReference type="InterPro" id="IPR038186">
    <property type="entry name" value="CHAD_dom_sf"/>
</dbReference>
<dbReference type="AlphaFoldDB" id="A0A1W1GV87"/>
<dbReference type="InterPro" id="IPR007899">
    <property type="entry name" value="CHAD_dom"/>
</dbReference>
<evidence type="ECO:0000259" key="1">
    <source>
        <dbReference type="PROSITE" id="PS51708"/>
    </source>
</evidence>
<name>A0A1W1GV87_9GAMM</name>
<evidence type="ECO:0000313" key="3">
    <source>
        <dbReference type="Proteomes" id="UP000191133"/>
    </source>
</evidence>
<protein>
    <submittedName>
        <fullName evidence="2">CHAD domain-containing protein</fullName>
    </submittedName>
</protein>
<reference evidence="3" key="1">
    <citation type="submission" date="2016-10" db="EMBL/GenBank/DDBJ databases">
        <authorList>
            <person name="Varghese N."/>
            <person name="Submissions S."/>
        </authorList>
    </citation>
    <scope>NUCLEOTIDE SEQUENCE [LARGE SCALE GENOMIC DNA]</scope>
    <source>
        <strain evidence="3">92MFCol6.1</strain>
    </source>
</reference>
<proteinExistence type="predicted"/>
<dbReference type="SMART" id="SM00880">
    <property type="entry name" value="CHAD"/>
    <property type="match status" value="1"/>
</dbReference>